<feature type="domain" description="Clr5" evidence="5">
    <location>
        <begin position="10"/>
        <end position="61"/>
    </location>
</feature>
<dbReference type="OrthoDB" id="539213at2759"/>
<keyword evidence="2 3" id="KW-0040">ANK repeat</keyword>
<dbReference type="InterPro" id="IPR025676">
    <property type="entry name" value="Clr5_dom"/>
</dbReference>
<evidence type="ECO:0000256" key="2">
    <source>
        <dbReference type="ARBA" id="ARBA00023043"/>
    </source>
</evidence>
<dbReference type="PROSITE" id="PS50297">
    <property type="entry name" value="ANK_REP_REGION"/>
    <property type="match status" value="2"/>
</dbReference>
<dbReference type="PRINTS" id="PR01415">
    <property type="entry name" value="ANKYRIN"/>
</dbReference>
<sequence>MSSQRASSSKQWWKDHKPTILALAENHTMKDVKKMMENAHGLEERSLNQYEYHLRKWGLQKNIDTKHWRKVVQVYDALAERYGEVQVLVRGEALSSAALEKKRRRYAPQRGASTNAGAPVSIPQIVSFQARKSDGQWTFVAESELRQEAGAHATLAPPPRHIELHPALAEHHQAGPGDSPGPSQQAREIAPSKAPGEGASTAAEQSHTITLASDGSPAELAQLSQTPHACPSTPDDAALEPPGAPSACVSSPRAWRVRDEIPKALAIRERLHSPCPQSAPEFLATQLESLFSPIEKRLWGSQTFQVFFRGASPTGLHQGHLTFAPEVLLQPLRTLLPDARFGYIDGHYSLNVCLFRRLLFALANGYPGLESAGGAEITRILGGSTGGAALFSQILANARGGYGLAIAESLLKAAICAKNADAVRSITRASTVNITKIRFAGGFTALNQAAFLGDPNLFMAVLSSGEFDENARSNVDLSRIRWGPCPDAEEIASLIRKESLWDLNRIFRSLFHDNPQLAHRVIIGMSPAQAVQLDYSNFHPLFEQLRETQLVELLPCILKGYSTGTKSDQLRHRLLAESLKIPAKRGLIKVFELLLPRAPFNVLLNASIKSGNRNLVVFILSQKSGMGEPLQDLDNNELWDGLVHPLAEAIRSRDDEIIRLIEEAEPLETFYNPKHVVAVLRAAASVGHEGYFRKLMHRQPPPSTHDLYDILVDAIGGNRESISLALLESGAAARARLAGPPRALGAAIHNRNRRIVDAILEHGCGANEFDFDDSFLVWRELIEWGDFDLIIKLKSAFPPLMATLKAWDPGFSDNARPFDDPTFRVIPNTFNEEVLQFLGQHNLVAESQLRCVLKNAMAHKNERLAYLAIELGADPVDPDVLHTATSSYPQFLPVLLRQVPRAVLEYLATSPVAKQAIWEAIFQGPLGLPALKCLFDSGIASIHSLERFSRLTIDPGWINTPGLAIEQSIQTGRVNLTTVQFFLDLGWNPDSIVGLSPEGNPMTALILAISTRNVALVKLLIDRGATVNTSLSPTIRFTPLQKAAEMGDLDIVKLLLSQGADVNAAPAVCARGTALQMAAISGNCSVIVELLKHNADIYMPPSRFDGRWPLEGAAEHGRISAIQFLWKWRRGCFNDRVCERAMELAEKEGHMGCVQLIKDLRAEKVKERLEDTECWMVDGIQGGAEFGLEDFSL</sequence>
<evidence type="ECO:0000256" key="4">
    <source>
        <dbReference type="SAM" id="MobiDB-lite"/>
    </source>
</evidence>
<dbReference type="AlphaFoldDB" id="A0A0C4DPS6"/>
<dbReference type="Pfam" id="PF12796">
    <property type="entry name" value="Ank_2"/>
    <property type="match status" value="1"/>
</dbReference>
<feature type="region of interest" description="Disordered" evidence="4">
    <location>
        <begin position="220"/>
        <end position="252"/>
    </location>
</feature>
<evidence type="ECO:0000256" key="1">
    <source>
        <dbReference type="ARBA" id="ARBA00022737"/>
    </source>
</evidence>
<dbReference type="Pfam" id="PF14420">
    <property type="entry name" value="Clr5"/>
    <property type="match status" value="1"/>
</dbReference>
<proteinExistence type="predicted"/>
<dbReference type="EMBL" id="ADBL01000457">
    <property type="status" value="NOT_ANNOTATED_CDS"/>
    <property type="molecule type" value="Genomic_DNA"/>
</dbReference>
<feature type="repeat" description="ANK" evidence="3">
    <location>
        <begin position="1000"/>
        <end position="1032"/>
    </location>
</feature>
<dbReference type="PANTHER" id="PTHR24198">
    <property type="entry name" value="ANKYRIN REPEAT AND PROTEIN KINASE DOMAIN-CONTAINING PROTEIN"/>
    <property type="match status" value="1"/>
</dbReference>
<evidence type="ECO:0000259" key="5">
    <source>
        <dbReference type="Pfam" id="PF14420"/>
    </source>
</evidence>
<evidence type="ECO:0000256" key="3">
    <source>
        <dbReference type="PROSITE-ProRule" id="PRU00023"/>
    </source>
</evidence>
<feature type="region of interest" description="Disordered" evidence="4">
    <location>
        <begin position="171"/>
        <end position="207"/>
    </location>
</feature>
<dbReference type="PROSITE" id="PS50088">
    <property type="entry name" value="ANK_REPEAT"/>
    <property type="match status" value="2"/>
</dbReference>
<evidence type="ECO:0000313" key="7">
    <source>
        <dbReference type="EnsemblFungi" id="MAPG_01848T0"/>
    </source>
</evidence>
<dbReference type="STRING" id="644358.A0A0C4DPS6"/>
<dbReference type="eggNOG" id="KOG4369">
    <property type="taxonomic scope" value="Eukaryota"/>
</dbReference>
<reference evidence="6" key="2">
    <citation type="submission" date="2010-05" db="EMBL/GenBank/DDBJ databases">
        <title>The Genome Sequence of Magnaporthe poae strain ATCC 64411.</title>
        <authorList>
            <consortium name="The Broad Institute Genome Sequencing Platform"/>
            <consortium name="Broad Institute Genome Sequencing Center for Infectious Disease"/>
            <person name="Ma L.-J."/>
            <person name="Dead R."/>
            <person name="Young S."/>
            <person name="Zeng Q."/>
            <person name="Koehrsen M."/>
            <person name="Alvarado L."/>
            <person name="Berlin A."/>
            <person name="Chapman S.B."/>
            <person name="Chen Z."/>
            <person name="Freedman E."/>
            <person name="Gellesch M."/>
            <person name="Goldberg J."/>
            <person name="Griggs A."/>
            <person name="Gujja S."/>
            <person name="Heilman E.R."/>
            <person name="Heiman D."/>
            <person name="Hepburn T."/>
            <person name="Howarth C."/>
            <person name="Jen D."/>
            <person name="Larson L."/>
            <person name="Mehta T."/>
            <person name="Neiman D."/>
            <person name="Pearson M."/>
            <person name="Roberts A."/>
            <person name="Saif S."/>
            <person name="Shea T."/>
            <person name="Shenoy N."/>
            <person name="Sisk P."/>
            <person name="Stolte C."/>
            <person name="Sykes S."/>
            <person name="Walk T."/>
            <person name="White J."/>
            <person name="Yandava C."/>
            <person name="Haas B."/>
            <person name="Nusbaum C."/>
            <person name="Birren B."/>
        </authorList>
    </citation>
    <scope>NUCLEOTIDE SEQUENCE</scope>
    <source>
        <strain evidence="6">ATCC 64411</strain>
    </source>
</reference>
<dbReference type="VEuPathDB" id="FungiDB:MAPG_01848"/>
<dbReference type="Proteomes" id="UP000011715">
    <property type="component" value="Unassembled WGS sequence"/>
</dbReference>
<accession>A0A0C4DPS6</accession>
<dbReference type="InterPro" id="IPR036770">
    <property type="entry name" value="Ankyrin_rpt-contain_sf"/>
</dbReference>
<reference evidence="7" key="5">
    <citation type="submission" date="2015-06" db="UniProtKB">
        <authorList>
            <consortium name="EnsemblFungi"/>
        </authorList>
    </citation>
    <scope>IDENTIFICATION</scope>
    <source>
        <strain evidence="7">ATCC 64411</strain>
    </source>
</reference>
<reference evidence="8" key="1">
    <citation type="submission" date="2010-05" db="EMBL/GenBank/DDBJ databases">
        <title>The genome sequence of Magnaporthe poae strain ATCC 64411.</title>
        <authorList>
            <person name="Ma L.-J."/>
            <person name="Dead R."/>
            <person name="Young S."/>
            <person name="Zeng Q."/>
            <person name="Koehrsen M."/>
            <person name="Alvarado L."/>
            <person name="Berlin A."/>
            <person name="Chapman S.B."/>
            <person name="Chen Z."/>
            <person name="Freedman E."/>
            <person name="Gellesch M."/>
            <person name="Goldberg J."/>
            <person name="Griggs A."/>
            <person name="Gujja S."/>
            <person name="Heilman E.R."/>
            <person name="Heiman D."/>
            <person name="Hepburn T."/>
            <person name="Howarth C."/>
            <person name="Jen D."/>
            <person name="Larson L."/>
            <person name="Mehta T."/>
            <person name="Neiman D."/>
            <person name="Pearson M."/>
            <person name="Roberts A."/>
            <person name="Saif S."/>
            <person name="Shea T."/>
            <person name="Shenoy N."/>
            <person name="Sisk P."/>
            <person name="Stolte C."/>
            <person name="Sykes S."/>
            <person name="Walk T."/>
            <person name="White J."/>
            <person name="Yandava C."/>
            <person name="Haas B."/>
            <person name="Nusbaum C."/>
            <person name="Birren B."/>
        </authorList>
    </citation>
    <scope>NUCLEOTIDE SEQUENCE [LARGE SCALE GENOMIC DNA]</scope>
    <source>
        <strain evidence="8">ATCC 64411 / 73-15</strain>
    </source>
</reference>
<dbReference type="InterPro" id="IPR002110">
    <property type="entry name" value="Ankyrin_rpt"/>
</dbReference>
<dbReference type="EnsemblFungi" id="MAPG_01848T0">
    <property type="protein sequence ID" value="MAPG_01848T0"/>
    <property type="gene ID" value="MAPG_01848"/>
</dbReference>
<dbReference type="SUPFAM" id="SSF48403">
    <property type="entry name" value="Ankyrin repeat"/>
    <property type="match status" value="1"/>
</dbReference>
<dbReference type="EMBL" id="GL876966">
    <property type="protein sequence ID" value="KLU82780.1"/>
    <property type="molecule type" value="Genomic_DNA"/>
</dbReference>
<gene>
    <name evidence="6" type="ORF">MAPG_01848</name>
</gene>
<protein>
    <recommendedName>
        <fullName evidence="5">Clr5 domain-containing protein</fullName>
    </recommendedName>
</protein>
<keyword evidence="1" id="KW-0677">Repeat</keyword>
<organism evidence="7 8">
    <name type="scientific">Magnaporthiopsis poae (strain ATCC 64411 / 73-15)</name>
    <name type="common">Kentucky bluegrass fungus</name>
    <name type="synonym">Magnaporthe poae</name>
    <dbReference type="NCBI Taxonomy" id="644358"/>
    <lineage>
        <taxon>Eukaryota</taxon>
        <taxon>Fungi</taxon>
        <taxon>Dikarya</taxon>
        <taxon>Ascomycota</taxon>
        <taxon>Pezizomycotina</taxon>
        <taxon>Sordariomycetes</taxon>
        <taxon>Sordariomycetidae</taxon>
        <taxon>Magnaporthales</taxon>
        <taxon>Magnaporthaceae</taxon>
        <taxon>Magnaporthiopsis</taxon>
    </lineage>
</organism>
<evidence type="ECO:0000313" key="6">
    <source>
        <dbReference type="EMBL" id="KLU82780.1"/>
    </source>
</evidence>
<reference evidence="6" key="3">
    <citation type="submission" date="2011-03" db="EMBL/GenBank/DDBJ databases">
        <title>Annotation of Magnaporthe poae ATCC 64411.</title>
        <authorList>
            <person name="Ma L.-J."/>
            <person name="Dead R."/>
            <person name="Young S.K."/>
            <person name="Zeng Q."/>
            <person name="Gargeya S."/>
            <person name="Fitzgerald M."/>
            <person name="Haas B."/>
            <person name="Abouelleil A."/>
            <person name="Alvarado L."/>
            <person name="Arachchi H.M."/>
            <person name="Berlin A."/>
            <person name="Brown A."/>
            <person name="Chapman S.B."/>
            <person name="Chen Z."/>
            <person name="Dunbar C."/>
            <person name="Freedman E."/>
            <person name="Gearin G."/>
            <person name="Gellesch M."/>
            <person name="Goldberg J."/>
            <person name="Griggs A."/>
            <person name="Gujja S."/>
            <person name="Heiman D."/>
            <person name="Howarth C."/>
            <person name="Larson L."/>
            <person name="Lui A."/>
            <person name="MacDonald P.J.P."/>
            <person name="Mehta T."/>
            <person name="Montmayeur A."/>
            <person name="Murphy C."/>
            <person name="Neiman D."/>
            <person name="Pearson M."/>
            <person name="Priest M."/>
            <person name="Roberts A."/>
            <person name="Saif S."/>
            <person name="Shea T."/>
            <person name="Shenoy N."/>
            <person name="Sisk P."/>
            <person name="Stolte C."/>
            <person name="Sykes S."/>
            <person name="Yandava C."/>
            <person name="Wortman J."/>
            <person name="Nusbaum C."/>
            <person name="Birren B."/>
        </authorList>
    </citation>
    <scope>NUCLEOTIDE SEQUENCE</scope>
    <source>
        <strain evidence="6">ATCC 64411</strain>
    </source>
</reference>
<evidence type="ECO:0000313" key="8">
    <source>
        <dbReference type="Proteomes" id="UP000011715"/>
    </source>
</evidence>
<name>A0A0C4DPS6_MAGP6</name>
<dbReference type="Gene3D" id="1.25.40.20">
    <property type="entry name" value="Ankyrin repeat-containing domain"/>
    <property type="match status" value="2"/>
</dbReference>
<keyword evidence="8" id="KW-1185">Reference proteome</keyword>
<reference evidence="7" key="4">
    <citation type="journal article" date="2015" name="G3 (Bethesda)">
        <title>Genome sequences of three phytopathogenic species of the Magnaporthaceae family of fungi.</title>
        <authorList>
            <person name="Okagaki L.H."/>
            <person name="Nunes C.C."/>
            <person name="Sailsbery J."/>
            <person name="Clay B."/>
            <person name="Brown D."/>
            <person name="John T."/>
            <person name="Oh Y."/>
            <person name="Young N."/>
            <person name="Fitzgerald M."/>
            <person name="Haas B.J."/>
            <person name="Zeng Q."/>
            <person name="Young S."/>
            <person name="Adiconis X."/>
            <person name="Fan L."/>
            <person name="Levin J.Z."/>
            <person name="Mitchell T.K."/>
            <person name="Okubara P.A."/>
            <person name="Farman M.L."/>
            <person name="Kohn L.M."/>
            <person name="Birren B."/>
            <person name="Ma L.-J."/>
            <person name="Dean R.A."/>
        </authorList>
    </citation>
    <scope>NUCLEOTIDE SEQUENCE</scope>
    <source>
        <strain evidence="7">ATCC 64411 / 73-15</strain>
    </source>
</reference>
<dbReference type="PANTHER" id="PTHR24198:SF165">
    <property type="entry name" value="ANKYRIN REPEAT-CONTAINING PROTEIN-RELATED"/>
    <property type="match status" value="1"/>
</dbReference>
<feature type="repeat" description="ANK" evidence="3">
    <location>
        <begin position="1035"/>
        <end position="1067"/>
    </location>
</feature>
<dbReference type="SMART" id="SM00248">
    <property type="entry name" value="ANK"/>
    <property type="match status" value="4"/>
</dbReference>